<dbReference type="InterPro" id="IPR036259">
    <property type="entry name" value="MFS_trans_sf"/>
</dbReference>
<evidence type="ECO:0000256" key="5">
    <source>
        <dbReference type="ARBA" id="ARBA00023136"/>
    </source>
</evidence>
<feature type="transmembrane region" description="Helical" evidence="7">
    <location>
        <begin position="12"/>
        <end position="34"/>
    </location>
</feature>
<keyword evidence="5 7" id="KW-0472">Membrane</keyword>
<dbReference type="STRING" id="134601.AFA91_25505"/>
<protein>
    <submittedName>
        <fullName evidence="8">Major facilitator transporter</fullName>
    </submittedName>
</protein>
<feature type="transmembrane region" description="Helical" evidence="7">
    <location>
        <begin position="349"/>
        <end position="371"/>
    </location>
</feature>
<feature type="transmembrane region" description="Helical" evidence="7">
    <location>
        <begin position="281"/>
        <end position="302"/>
    </location>
</feature>
<dbReference type="RefSeq" id="WP_049747142.1">
    <property type="nucleotide sequence ID" value="NZ_CP012150.1"/>
</dbReference>
<dbReference type="Gene3D" id="1.20.1250.20">
    <property type="entry name" value="MFS general substrate transporter like domains"/>
    <property type="match status" value="1"/>
</dbReference>
<evidence type="ECO:0000256" key="6">
    <source>
        <dbReference type="SAM" id="MobiDB-lite"/>
    </source>
</evidence>
<feature type="region of interest" description="Disordered" evidence="6">
    <location>
        <begin position="403"/>
        <end position="422"/>
    </location>
</feature>
<keyword evidence="2" id="KW-1003">Cell membrane</keyword>
<feature type="transmembrane region" description="Helical" evidence="7">
    <location>
        <begin position="46"/>
        <end position="70"/>
    </location>
</feature>
<dbReference type="Pfam" id="PF07690">
    <property type="entry name" value="MFS_1"/>
    <property type="match status" value="1"/>
</dbReference>
<dbReference type="GO" id="GO:0005886">
    <property type="term" value="C:plasma membrane"/>
    <property type="evidence" value="ECO:0007669"/>
    <property type="project" value="UniProtKB-SubCell"/>
</dbReference>
<feature type="transmembrane region" description="Helical" evidence="7">
    <location>
        <begin position="377"/>
        <end position="398"/>
    </location>
</feature>
<name>A0A0K0XBB6_MYCGD</name>
<sequence>MRSPLRNATFRHLFTAQVVALLGTGLLTVALGLLAYDLAGADSGAVLGTALAIKMVAYVFVAPVAGALTARVRPRTLLVATDVVRAGIALTLPFVESVWQIYLLVFLLQSASATFTPAYQALVASVLPDDDSYTRALSMSRLAYDLESLASPALAAALLTVLPYSALFAGTVAGFLSSATAILSTHRCAAPQPPEPHRFSERSIRGAQIMWRTTELRALLALNVAVAAATGLVVVNSVVYVRTLLDSQASGLAVAMAYYGGGSMLAALAVPRLLRRRPERVLMLGGAVAASVGLTGTTLFLLAAPRGTLGWCVLATLWATLGAATSAVNTPAARLLRRNATPGDRTAVFTAQFSLSHAAFLFTYPVAGWVGATLGHVAAALILAAVATLATSAATVVWPRPGKERHGITAPDAALAAAQPGP</sequence>
<comment type="subcellular location">
    <subcellularLocation>
        <location evidence="1">Cell membrane</location>
        <topology evidence="1">Multi-pass membrane protein</topology>
    </subcellularLocation>
</comment>
<evidence type="ECO:0000313" key="9">
    <source>
        <dbReference type="Proteomes" id="UP000062255"/>
    </source>
</evidence>
<organism evidence="8 9">
    <name type="scientific">Mycolicibacterium goodii</name>
    <name type="common">Mycobacterium goodii</name>
    <dbReference type="NCBI Taxonomy" id="134601"/>
    <lineage>
        <taxon>Bacteria</taxon>
        <taxon>Bacillati</taxon>
        <taxon>Actinomycetota</taxon>
        <taxon>Actinomycetes</taxon>
        <taxon>Mycobacteriales</taxon>
        <taxon>Mycobacteriaceae</taxon>
        <taxon>Mycolicibacterium</taxon>
    </lineage>
</organism>
<reference evidence="8 9" key="1">
    <citation type="submission" date="2015-07" db="EMBL/GenBank/DDBJ databases">
        <title>Complete genome sequence of Mycobacterium goodii X7B, a facultative thermophilic biodesulfurizing bacterium.</title>
        <authorList>
            <person name="Yu B."/>
            <person name="Li F."/>
            <person name="Xu P."/>
        </authorList>
    </citation>
    <scope>NUCLEOTIDE SEQUENCE [LARGE SCALE GENOMIC DNA]</scope>
    <source>
        <strain evidence="8 9">X7B</strain>
    </source>
</reference>
<evidence type="ECO:0000256" key="3">
    <source>
        <dbReference type="ARBA" id="ARBA00022692"/>
    </source>
</evidence>
<proteinExistence type="predicted"/>
<dbReference type="AlphaFoldDB" id="A0A0K0XBB6"/>
<keyword evidence="3 7" id="KW-0812">Transmembrane</keyword>
<dbReference type="InterPro" id="IPR011701">
    <property type="entry name" value="MFS"/>
</dbReference>
<feature type="transmembrane region" description="Helical" evidence="7">
    <location>
        <begin position="218"/>
        <end position="240"/>
    </location>
</feature>
<dbReference type="GO" id="GO:0022857">
    <property type="term" value="F:transmembrane transporter activity"/>
    <property type="evidence" value="ECO:0007669"/>
    <property type="project" value="InterPro"/>
</dbReference>
<keyword evidence="4 7" id="KW-1133">Transmembrane helix</keyword>
<gene>
    <name evidence="8" type="ORF">AFA91_25505</name>
</gene>
<dbReference type="SUPFAM" id="SSF103473">
    <property type="entry name" value="MFS general substrate transporter"/>
    <property type="match status" value="1"/>
</dbReference>
<feature type="compositionally biased region" description="Low complexity" evidence="6">
    <location>
        <begin position="410"/>
        <end position="422"/>
    </location>
</feature>
<dbReference type="OrthoDB" id="4368225at2"/>
<dbReference type="Proteomes" id="UP000062255">
    <property type="component" value="Chromosome"/>
</dbReference>
<dbReference type="PANTHER" id="PTHR23513:SF18">
    <property type="entry name" value="INTEGRAL MEMBRANE PROTEIN"/>
    <property type="match status" value="1"/>
</dbReference>
<feature type="transmembrane region" description="Helical" evidence="7">
    <location>
        <begin position="252"/>
        <end position="274"/>
    </location>
</feature>
<dbReference type="CDD" id="cd06173">
    <property type="entry name" value="MFS_MefA_like"/>
    <property type="match status" value="1"/>
</dbReference>
<dbReference type="KEGG" id="mgo:AFA91_25505"/>
<evidence type="ECO:0000256" key="2">
    <source>
        <dbReference type="ARBA" id="ARBA00022475"/>
    </source>
</evidence>
<evidence type="ECO:0000256" key="4">
    <source>
        <dbReference type="ARBA" id="ARBA00022989"/>
    </source>
</evidence>
<evidence type="ECO:0000256" key="7">
    <source>
        <dbReference type="SAM" id="Phobius"/>
    </source>
</evidence>
<dbReference type="PATRIC" id="fig|134601.6.peg.5268"/>
<evidence type="ECO:0000256" key="1">
    <source>
        <dbReference type="ARBA" id="ARBA00004651"/>
    </source>
</evidence>
<feature type="transmembrane region" description="Helical" evidence="7">
    <location>
        <begin position="308"/>
        <end position="328"/>
    </location>
</feature>
<dbReference type="EMBL" id="CP012150">
    <property type="protein sequence ID" value="AKS34688.1"/>
    <property type="molecule type" value="Genomic_DNA"/>
</dbReference>
<evidence type="ECO:0000313" key="8">
    <source>
        <dbReference type="EMBL" id="AKS34688.1"/>
    </source>
</evidence>
<dbReference type="PANTHER" id="PTHR23513">
    <property type="entry name" value="INTEGRAL MEMBRANE EFFLUX PROTEIN-RELATED"/>
    <property type="match status" value="1"/>
</dbReference>
<accession>A0A0K0XBB6</accession>